<name>A0ABY9PW67_9FIRM</name>
<keyword evidence="2" id="KW-0732">Signal</keyword>
<evidence type="ECO:0000256" key="1">
    <source>
        <dbReference type="SAM" id="MobiDB-lite"/>
    </source>
</evidence>
<gene>
    <name evidence="3" type="ORF">TEMA_01990</name>
</gene>
<sequence length="174" mass="19159">MCYYVNIKGGCTMKRILSLLLVSLLSIGLVACNNSPTNNSDSDTDSTKKETNKVTRDLKEGDYKEKGKGSFMIVCAGGSTENGNVPVEYLAPDSLSQIGYDASNFDGSKLSYIYINGILNTKEQLTEDCQGTINIEGDFTEPGIYKVEVVQYEDDDTSKGMVTYKTCEYEVKEQ</sequence>
<organism evidence="3 4">
    <name type="scientific">Terrisporobacter mayombei</name>
    <dbReference type="NCBI Taxonomy" id="1541"/>
    <lineage>
        <taxon>Bacteria</taxon>
        <taxon>Bacillati</taxon>
        <taxon>Bacillota</taxon>
        <taxon>Clostridia</taxon>
        <taxon>Peptostreptococcales</taxon>
        <taxon>Peptostreptococcaceae</taxon>
        <taxon>Terrisporobacter</taxon>
    </lineage>
</organism>
<evidence type="ECO:0000313" key="4">
    <source>
        <dbReference type="Proteomes" id="UP001235030"/>
    </source>
</evidence>
<feature type="chain" id="PRO_5046134268" description="Lipoprotein" evidence="2">
    <location>
        <begin position="32"/>
        <end position="174"/>
    </location>
</feature>
<feature type="region of interest" description="Disordered" evidence="1">
    <location>
        <begin position="37"/>
        <end position="59"/>
    </location>
</feature>
<evidence type="ECO:0008006" key="5">
    <source>
        <dbReference type="Google" id="ProtNLM"/>
    </source>
</evidence>
<dbReference type="Proteomes" id="UP001235030">
    <property type="component" value="Chromosome"/>
</dbReference>
<feature type="signal peptide" evidence="2">
    <location>
        <begin position="1"/>
        <end position="31"/>
    </location>
</feature>
<reference evidence="3 4" key="1">
    <citation type="submission" date="2022-07" db="EMBL/GenBank/DDBJ databases">
        <title>Genome sequence of Terrisporobacter mayombei DSM6539.</title>
        <authorList>
            <person name="Boeer T."/>
            <person name="Bengelsdorf F.R."/>
            <person name="Daniel R."/>
            <person name="Poehlein A."/>
        </authorList>
    </citation>
    <scope>NUCLEOTIDE SEQUENCE [LARGE SCALE GENOMIC DNA]</scope>
    <source>
        <strain evidence="3 4">DSM 6539</strain>
    </source>
</reference>
<accession>A0ABY9PW67</accession>
<keyword evidence="4" id="KW-1185">Reference proteome</keyword>
<evidence type="ECO:0000313" key="3">
    <source>
        <dbReference type="EMBL" id="WMT79928.1"/>
    </source>
</evidence>
<dbReference type="EMBL" id="CP101637">
    <property type="protein sequence ID" value="WMT79928.1"/>
    <property type="molecule type" value="Genomic_DNA"/>
</dbReference>
<feature type="compositionally biased region" description="Basic and acidic residues" evidence="1">
    <location>
        <begin position="45"/>
        <end position="59"/>
    </location>
</feature>
<evidence type="ECO:0000256" key="2">
    <source>
        <dbReference type="SAM" id="SignalP"/>
    </source>
</evidence>
<protein>
    <recommendedName>
        <fullName evidence="5">Lipoprotein</fullName>
    </recommendedName>
</protein>
<proteinExistence type="predicted"/>